<dbReference type="InterPro" id="IPR019787">
    <property type="entry name" value="Znf_PHD-finger"/>
</dbReference>
<dbReference type="Gene3D" id="3.30.40.10">
    <property type="entry name" value="Zinc/RING finger domain, C3HC4 (zinc finger)"/>
    <property type="match status" value="1"/>
</dbReference>
<dbReference type="InterPro" id="IPR001965">
    <property type="entry name" value="Znf_PHD"/>
</dbReference>
<feature type="region of interest" description="Disordered" evidence="7">
    <location>
        <begin position="507"/>
        <end position="547"/>
    </location>
</feature>
<dbReference type="SUPFAM" id="SSF57903">
    <property type="entry name" value="FYVE/PHD zinc finger"/>
    <property type="match status" value="1"/>
</dbReference>
<evidence type="ECO:0000313" key="9">
    <source>
        <dbReference type="EMBL" id="KAF8446444.1"/>
    </source>
</evidence>
<dbReference type="Proteomes" id="UP001194468">
    <property type="component" value="Unassembled WGS sequence"/>
</dbReference>
<feature type="compositionally biased region" description="Polar residues" evidence="7">
    <location>
        <begin position="763"/>
        <end position="782"/>
    </location>
</feature>
<organism evidence="9 10">
    <name type="scientific">Boletus edulis BED1</name>
    <dbReference type="NCBI Taxonomy" id="1328754"/>
    <lineage>
        <taxon>Eukaryota</taxon>
        <taxon>Fungi</taxon>
        <taxon>Dikarya</taxon>
        <taxon>Basidiomycota</taxon>
        <taxon>Agaricomycotina</taxon>
        <taxon>Agaricomycetes</taxon>
        <taxon>Agaricomycetidae</taxon>
        <taxon>Boletales</taxon>
        <taxon>Boletineae</taxon>
        <taxon>Boletaceae</taxon>
        <taxon>Boletoideae</taxon>
        <taxon>Boletus</taxon>
    </lineage>
</organism>
<evidence type="ECO:0000256" key="1">
    <source>
        <dbReference type="ARBA" id="ARBA00004123"/>
    </source>
</evidence>
<evidence type="ECO:0000256" key="6">
    <source>
        <dbReference type="PROSITE-ProRule" id="PRU00146"/>
    </source>
</evidence>
<feature type="compositionally biased region" description="Polar residues" evidence="7">
    <location>
        <begin position="191"/>
        <end position="246"/>
    </location>
</feature>
<feature type="region of interest" description="Disordered" evidence="7">
    <location>
        <begin position="60"/>
        <end position="94"/>
    </location>
</feature>
<dbReference type="PANTHER" id="PTHR46174:SF1">
    <property type="entry name" value="CXXC-TYPE ZINC FINGER PROTEIN 1"/>
    <property type="match status" value="1"/>
</dbReference>
<dbReference type="CDD" id="cd15522">
    <property type="entry name" value="PHD_TAF3"/>
    <property type="match status" value="1"/>
</dbReference>
<evidence type="ECO:0000256" key="3">
    <source>
        <dbReference type="ARBA" id="ARBA00022771"/>
    </source>
</evidence>
<dbReference type="InterPro" id="IPR011011">
    <property type="entry name" value="Znf_FYVE_PHD"/>
</dbReference>
<dbReference type="GO" id="GO:0048188">
    <property type="term" value="C:Set1C/COMPASS complex"/>
    <property type="evidence" value="ECO:0007669"/>
    <property type="project" value="InterPro"/>
</dbReference>
<accession>A0AAD4GIU6</accession>
<feature type="region of interest" description="Disordered" evidence="7">
    <location>
        <begin position="108"/>
        <end position="166"/>
    </location>
</feature>
<comment type="caution">
    <text evidence="9">The sequence shown here is derived from an EMBL/GenBank/DDBJ whole genome shotgun (WGS) entry which is preliminary data.</text>
</comment>
<dbReference type="GO" id="GO:0008270">
    <property type="term" value="F:zinc ion binding"/>
    <property type="evidence" value="ECO:0007669"/>
    <property type="project" value="UniProtKB-KW"/>
</dbReference>
<sequence>MHSDHHILNNEQGIAPVLSRSEAVTPTRLRVGGSLADLAGCSSYSDIHIQAPGNVDSRSLYQPGNLMSETPSGKSHAPGVFQKSSHLPTPHSPGNMASYLLTRIPSSAQNFPPDLDSTALPTEFPSHKSSSPPFRPHSIPTPESSPLVARPRGNGPHSLAQSSRASNHDGWFTFPVCESLNFDGEHVHSVSRASTPSWETSTRPVTPVLQSRPTTPLQRRPAEQSSPTSSRLGNLPSNDPTSSSLLQRVKDDPGGETARIRAQLIENHFASDQAAESYRPDYLKRMRRLAPSSSAGGQDGSLLWSSANVGVIESPVKGKRIALFQETSEESFEESLMAGGYGRYRSDRPWKLDENAEVPNQLGDAMGEEELRPSSVLTEEEKLKKSRLAAFLDPPRVTSSATQLFPVEIEGCGRVLMKVEPSEPQLPPKPTPKAKRSRKRKKASADMKQDMDKDSAAAPEDGAVDGPNWPDTEFPWRSRLVAQDGLSSAEQEGRLRYIESFLGRDSDEDDVEEGCLSPSPRSLGLEVASRSPRPGRGTTHPLLSHSKDRRRVTTTLSVISSDPADARTALLSKKSIRAVRLRLLRRGADNDDDEVLCVCRGRDDGRPLVQCDACRTWYHLECIGIQSTSELGREEDPWFCANCAEVKTPPPVVTPMLEPMFVSTDDDEHGVGGHGSADVERYDPPFLNARLNPSPATPWTRSLRPPTTPPRTQYAPHTASESSWDEPPSSSSRGDPRTPQFNTASAFGDMVRVYGMTPGRSLEGSSSTVVDESPFDPTSTPSRGIRFGQPFATPKDGRWGSFLWQGVRGSASGHELFRTPNDPGEDGGAAPSRSVQPLLYHGRVGEVSEAGPSGAPGSNRVNGLNNVTPVERDVLSGLKQMQVLESPLGRKRPRRTVDS</sequence>
<proteinExistence type="predicted"/>
<dbReference type="SMART" id="SM00249">
    <property type="entry name" value="PHD"/>
    <property type="match status" value="1"/>
</dbReference>
<reference evidence="9" key="1">
    <citation type="submission" date="2019-10" db="EMBL/GenBank/DDBJ databases">
        <authorList>
            <consortium name="DOE Joint Genome Institute"/>
            <person name="Kuo A."/>
            <person name="Miyauchi S."/>
            <person name="Kiss E."/>
            <person name="Drula E."/>
            <person name="Kohler A."/>
            <person name="Sanchez-Garcia M."/>
            <person name="Andreopoulos B."/>
            <person name="Barry K.W."/>
            <person name="Bonito G."/>
            <person name="Buee M."/>
            <person name="Carver A."/>
            <person name="Chen C."/>
            <person name="Cichocki N."/>
            <person name="Clum A."/>
            <person name="Culley D."/>
            <person name="Crous P.W."/>
            <person name="Fauchery L."/>
            <person name="Girlanda M."/>
            <person name="Hayes R."/>
            <person name="Keri Z."/>
            <person name="LaButti K."/>
            <person name="Lipzen A."/>
            <person name="Lombard V."/>
            <person name="Magnuson J."/>
            <person name="Maillard F."/>
            <person name="Morin E."/>
            <person name="Murat C."/>
            <person name="Nolan M."/>
            <person name="Ohm R."/>
            <person name="Pangilinan J."/>
            <person name="Pereira M."/>
            <person name="Perotto S."/>
            <person name="Peter M."/>
            <person name="Riley R."/>
            <person name="Sitrit Y."/>
            <person name="Stielow B."/>
            <person name="Szollosi G."/>
            <person name="Zifcakova L."/>
            <person name="Stursova M."/>
            <person name="Spatafora J.W."/>
            <person name="Tedersoo L."/>
            <person name="Vaario L.-M."/>
            <person name="Yamada A."/>
            <person name="Yan M."/>
            <person name="Wang P."/>
            <person name="Xu J."/>
            <person name="Bruns T."/>
            <person name="Baldrian P."/>
            <person name="Vilgalys R."/>
            <person name="Henrissat B."/>
            <person name="Grigoriev I.V."/>
            <person name="Hibbett D."/>
            <person name="Nagy L.G."/>
            <person name="Martin F.M."/>
        </authorList>
    </citation>
    <scope>NUCLEOTIDE SEQUENCE</scope>
    <source>
        <strain evidence="9">BED1</strain>
    </source>
</reference>
<feature type="region of interest" description="Disordered" evidence="7">
    <location>
        <begin position="663"/>
        <end position="792"/>
    </location>
</feature>
<feature type="compositionally biased region" description="Polar residues" evidence="7">
    <location>
        <begin position="859"/>
        <end position="868"/>
    </location>
</feature>
<dbReference type="AlphaFoldDB" id="A0AAD4GIU6"/>
<feature type="region of interest" description="Disordered" evidence="7">
    <location>
        <begin position="191"/>
        <end position="255"/>
    </location>
</feature>
<keyword evidence="4" id="KW-0862">Zinc</keyword>
<feature type="compositionally biased region" description="Basic and acidic residues" evidence="7">
    <location>
        <begin position="443"/>
        <end position="455"/>
    </location>
</feature>
<evidence type="ECO:0000259" key="8">
    <source>
        <dbReference type="PROSITE" id="PS50016"/>
    </source>
</evidence>
<dbReference type="InterPro" id="IPR019786">
    <property type="entry name" value="Zinc_finger_PHD-type_CS"/>
</dbReference>
<dbReference type="Pfam" id="PF00628">
    <property type="entry name" value="PHD"/>
    <property type="match status" value="1"/>
</dbReference>
<feature type="region of interest" description="Disordered" evidence="7">
    <location>
        <begin position="418"/>
        <end position="475"/>
    </location>
</feature>
<keyword evidence="5" id="KW-0539">Nucleus</keyword>
<gene>
    <name evidence="9" type="ORF">L210DRAFT_861119</name>
</gene>
<keyword evidence="10" id="KW-1185">Reference proteome</keyword>
<keyword evidence="3 6" id="KW-0863">Zinc-finger</keyword>
<protein>
    <recommendedName>
        <fullName evidence="8">PHD-type domain-containing protein</fullName>
    </recommendedName>
</protein>
<reference evidence="9" key="2">
    <citation type="journal article" date="2020" name="Nat. Commun.">
        <title>Large-scale genome sequencing of mycorrhizal fungi provides insights into the early evolution of symbiotic traits.</title>
        <authorList>
            <person name="Miyauchi S."/>
            <person name="Kiss E."/>
            <person name="Kuo A."/>
            <person name="Drula E."/>
            <person name="Kohler A."/>
            <person name="Sanchez-Garcia M."/>
            <person name="Morin E."/>
            <person name="Andreopoulos B."/>
            <person name="Barry K.W."/>
            <person name="Bonito G."/>
            <person name="Buee M."/>
            <person name="Carver A."/>
            <person name="Chen C."/>
            <person name="Cichocki N."/>
            <person name="Clum A."/>
            <person name="Culley D."/>
            <person name="Crous P.W."/>
            <person name="Fauchery L."/>
            <person name="Girlanda M."/>
            <person name="Hayes R.D."/>
            <person name="Keri Z."/>
            <person name="LaButti K."/>
            <person name="Lipzen A."/>
            <person name="Lombard V."/>
            <person name="Magnuson J."/>
            <person name="Maillard F."/>
            <person name="Murat C."/>
            <person name="Nolan M."/>
            <person name="Ohm R.A."/>
            <person name="Pangilinan J."/>
            <person name="Pereira M.F."/>
            <person name="Perotto S."/>
            <person name="Peter M."/>
            <person name="Pfister S."/>
            <person name="Riley R."/>
            <person name="Sitrit Y."/>
            <person name="Stielow J.B."/>
            <person name="Szollosi G."/>
            <person name="Zifcakova L."/>
            <person name="Stursova M."/>
            <person name="Spatafora J.W."/>
            <person name="Tedersoo L."/>
            <person name="Vaario L.M."/>
            <person name="Yamada A."/>
            <person name="Yan M."/>
            <person name="Wang P."/>
            <person name="Xu J."/>
            <person name="Bruns T."/>
            <person name="Baldrian P."/>
            <person name="Vilgalys R."/>
            <person name="Dunand C."/>
            <person name="Henrissat B."/>
            <person name="Grigoriev I.V."/>
            <person name="Hibbett D."/>
            <person name="Nagy L.G."/>
            <person name="Martin F.M."/>
        </authorList>
    </citation>
    <scope>NUCLEOTIDE SEQUENCE</scope>
    <source>
        <strain evidence="9">BED1</strain>
    </source>
</reference>
<dbReference type="InterPro" id="IPR037869">
    <property type="entry name" value="Spp1/CFP1"/>
</dbReference>
<evidence type="ECO:0000313" key="10">
    <source>
        <dbReference type="Proteomes" id="UP001194468"/>
    </source>
</evidence>
<dbReference type="GO" id="GO:0045893">
    <property type="term" value="P:positive regulation of DNA-templated transcription"/>
    <property type="evidence" value="ECO:0007669"/>
    <property type="project" value="TreeGrafter"/>
</dbReference>
<comment type="subcellular location">
    <subcellularLocation>
        <location evidence="1">Nucleus</location>
    </subcellularLocation>
</comment>
<name>A0AAD4GIU6_BOLED</name>
<evidence type="ECO:0000256" key="2">
    <source>
        <dbReference type="ARBA" id="ARBA00022723"/>
    </source>
</evidence>
<keyword evidence="2" id="KW-0479">Metal-binding</keyword>
<feature type="region of interest" description="Disordered" evidence="7">
    <location>
        <begin position="844"/>
        <end position="868"/>
    </location>
</feature>
<feature type="compositionally biased region" description="Low complexity" evidence="7">
    <location>
        <begin position="720"/>
        <end position="732"/>
    </location>
</feature>
<evidence type="ECO:0000256" key="4">
    <source>
        <dbReference type="ARBA" id="ARBA00022833"/>
    </source>
</evidence>
<evidence type="ECO:0000256" key="7">
    <source>
        <dbReference type="SAM" id="MobiDB-lite"/>
    </source>
</evidence>
<dbReference type="PROSITE" id="PS50016">
    <property type="entry name" value="ZF_PHD_2"/>
    <property type="match status" value="1"/>
</dbReference>
<feature type="compositionally biased region" description="Basic residues" evidence="7">
    <location>
        <begin position="432"/>
        <end position="442"/>
    </location>
</feature>
<dbReference type="EMBL" id="WHUW01000005">
    <property type="protein sequence ID" value="KAF8446444.1"/>
    <property type="molecule type" value="Genomic_DNA"/>
</dbReference>
<feature type="compositionally biased region" description="Polar residues" evidence="7">
    <location>
        <begin position="60"/>
        <end position="73"/>
    </location>
</feature>
<dbReference type="PANTHER" id="PTHR46174">
    <property type="entry name" value="CXXC-TYPE ZINC FINGER PROTEIN 1"/>
    <property type="match status" value="1"/>
</dbReference>
<dbReference type="PROSITE" id="PS01359">
    <property type="entry name" value="ZF_PHD_1"/>
    <property type="match status" value="1"/>
</dbReference>
<feature type="domain" description="PHD-type" evidence="8">
    <location>
        <begin position="594"/>
        <end position="646"/>
    </location>
</feature>
<evidence type="ECO:0000256" key="5">
    <source>
        <dbReference type="ARBA" id="ARBA00023242"/>
    </source>
</evidence>
<dbReference type="InterPro" id="IPR013083">
    <property type="entry name" value="Znf_RING/FYVE/PHD"/>
</dbReference>